<evidence type="ECO:0000313" key="1">
    <source>
        <dbReference type="EMBL" id="GFY45321.1"/>
    </source>
</evidence>
<name>A0A8X6X3F5_9ARAC</name>
<dbReference type="AlphaFoldDB" id="A0A8X6X3F5"/>
<keyword evidence="2" id="KW-1185">Reference proteome</keyword>
<evidence type="ECO:0000313" key="2">
    <source>
        <dbReference type="Proteomes" id="UP000886998"/>
    </source>
</evidence>
<organism evidence="1 2">
    <name type="scientific">Trichonephila inaurata madagascariensis</name>
    <dbReference type="NCBI Taxonomy" id="2747483"/>
    <lineage>
        <taxon>Eukaryota</taxon>
        <taxon>Metazoa</taxon>
        <taxon>Ecdysozoa</taxon>
        <taxon>Arthropoda</taxon>
        <taxon>Chelicerata</taxon>
        <taxon>Arachnida</taxon>
        <taxon>Araneae</taxon>
        <taxon>Araneomorphae</taxon>
        <taxon>Entelegynae</taxon>
        <taxon>Araneoidea</taxon>
        <taxon>Nephilidae</taxon>
        <taxon>Trichonephila</taxon>
        <taxon>Trichonephila inaurata</taxon>
    </lineage>
</organism>
<sequence>MRSVIIRMSGATANAVDEIRNFWLETLESDLGFEFYFINELNGNLLSVQLVLRVFVVVWVRKVTTAAMSMTDVNCPSRAPII</sequence>
<dbReference type="EMBL" id="BMAV01004778">
    <property type="protein sequence ID" value="GFY45321.1"/>
    <property type="molecule type" value="Genomic_DNA"/>
</dbReference>
<protein>
    <submittedName>
        <fullName evidence="1">Uncharacterized protein</fullName>
    </submittedName>
</protein>
<comment type="caution">
    <text evidence="1">The sequence shown here is derived from an EMBL/GenBank/DDBJ whole genome shotgun (WGS) entry which is preliminary data.</text>
</comment>
<accession>A0A8X6X3F5</accession>
<reference evidence="1" key="1">
    <citation type="submission" date="2020-08" db="EMBL/GenBank/DDBJ databases">
        <title>Multicomponent nature underlies the extraordinary mechanical properties of spider dragline silk.</title>
        <authorList>
            <person name="Kono N."/>
            <person name="Nakamura H."/>
            <person name="Mori M."/>
            <person name="Yoshida Y."/>
            <person name="Ohtoshi R."/>
            <person name="Malay A.D."/>
            <person name="Moran D.A.P."/>
            <person name="Tomita M."/>
            <person name="Numata K."/>
            <person name="Arakawa K."/>
        </authorList>
    </citation>
    <scope>NUCLEOTIDE SEQUENCE</scope>
</reference>
<dbReference type="Proteomes" id="UP000886998">
    <property type="component" value="Unassembled WGS sequence"/>
</dbReference>
<gene>
    <name evidence="1" type="ORF">TNIN_6461</name>
</gene>
<proteinExistence type="predicted"/>